<feature type="region of interest" description="Disordered" evidence="1">
    <location>
        <begin position="84"/>
        <end position="110"/>
    </location>
</feature>
<dbReference type="AlphaFoldDB" id="A0A3N4Z067"/>
<keyword evidence="2" id="KW-0238">DNA-binding</keyword>
<dbReference type="Proteomes" id="UP000280726">
    <property type="component" value="Unassembled WGS sequence"/>
</dbReference>
<keyword evidence="3" id="KW-1185">Reference proteome</keyword>
<dbReference type="GO" id="GO:0003677">
    <property type="term" value="F:DNA binding"/>
    <property type="evidence" value="ECO:0007669"/>
    <property type="project" value="UniProtKB-KW"/>
</dbReference>
<dbReference type="RefSeq" id="WP_123914209.1">
    <property type="nucleotide sequence ID" value="NZ_RKRA01000001.1"/>
</dbReference>
<dbReference type="EMBL" id="RKRA01000001">
    <property type="protein sequence ID" value="RPF26013.1"/>
    <property type="molecule type" value="Genomic_DNA"/>
</dbReference>
<sequence length="110" mass="12387">MTTDHRPQDVEDACAALLADGRRVTFDAVAAHTGIGRATLYRRPDLRAIIEDHRSRGRHAPGLTGISTDLNHLRTALEELATKVRRHEEELRKLRRTSPATSTTPRRSRD</sequence>
<evidence type="ECO:0000256" key="1">
    <source>
        <dbReference type="SAM" id="MobiDB-lite"/>
    </source>
</evidence>
<reference evidence="2 3" key="1">
    <citation type="submission" date="2018-11" db="EMBL/GenBank/DDBJ databases">
        <title>Sequencing the genomes of 1000 actinobacteria strains.</title>
        <authorList>
            <person name="Klenk H.-P."/>
        </authorList>
    </citation>
    <scope>NUCLEOTIDE SEQUENCE [LARGE SCALE GENOMIC DNA]</scope>
    <source>
        <strain evidence="2 3">DSM 14418</strain>
    </source>
</reference>
<dbReference type="OrthoDB" id="4748158at2"/>
<protein>
    <submittedName>
        <fullName evidence="2">Plasmid replication DNA-binding protein KfrA</fullName>
    </submittedName>
</protein>
<dbReference type="Gene3D" id="1.10.357.10">
    <property type="entry name" value="Tetracycline Repressor, domain 2"/>
    <property type="match status" value="1"/>
</dbReference>
<comment type="caution">
    <text evidence="2">The sequence shown here is derived from an EMBL/GenBank/DDBJ whole genome shotgun (WGS) entry which is preliminary data.</text>
</comment>
<proteinExistence type="predicted"/>
<evidence type="ECO:0000313" key="2">
    <source>
        <dbReference type="EMBL" id="RPF26013.1"/>
    </source>
</evidence>
<organism evidence="2 3">
    <name type="scientific">Georgenia muralis</name>
    <dbReference type="NCBI Taxonomy" id="154117"/>
    <lineage>
        <taxon>Bacteria</taxon>
        <taxon>Bacillati</taxon>
        <taxon>Actinomycetota</taxon>
        <taxon>Actinomycetes</taxon>
        <taxon>Micrococcales</taxon>
        <taxon>Bogoriellaceae</taxon>
        <taxon>Georgenia</taxon>
    </lineage>
</organism>
<gene>
    <name evidence="2" type="ORF">EDD32_0431</name>
</gene>
<accession>A0A3N4Z067</accession>
<name>A0A3N4Z067_9MICO</name>
<feature type="compositionally biased region" description="Low complexity" evidence="1">
    <location>
        <begin position="97"/>
        <end position="110"/>
    </location>
</feature>
<evidence type="ECO:0000313" key="3">
    <source>
        <dbReference type="Proteomes" id="UP000280726"/>
    </source>
</evidence>